<evidence type="ECO:0008006" key="4">
    <source>
        <dbReference type="Google" id="ProtNLM"/>
    </source>
</evidence>
<protein>
    <recommendedName>
        <fullName evidence="4">Secreted protein</fullName>
    </recommendedName>
</protein>
<feature type="chain" id="PRO_5025351092" description="Secreted protein" evidence="1">
    <location>
        <begin position="21"/>
        <end position="156"/>
    </location>
</feature>
<organism evidence="2 3">
    <name type="scientific">Microthyrium microscopicum</name>
    <dbReference type="NCBI Taxonomy" id="703497"/>
    <lineage>
        <taxon>Eukaryota</taxon>
        <taxon>Fungi</taxon>
        <taxon>Dikarya</taxon>
        <taxon>Ascomycota</taxon>
        <taxon>Pezizomycotina</taxon>
        <taxon>Dothideomycetes</taxon>
        <taxon>Dothideomycetes incertae sedis</taxon>
        <taxon>Microthyriales</taxon>
        <taxon>Microthyriaceae</taxon>
        <taxon>Microthyrium</taxon>
    </lineage>
</organism>
<name>A0A6A6U8X0_9PEZI</name>
<keyword evidence="1" id="KW-0732">Signal</keyword>
<dbReference type="EMBL" id="MU004236">
    <property type="protein sequence ID" value="KAF2668699.1"/>
    <property type="molecule type" value="Genomic_DNA"/>
</dbReference>
<evidence type="ECO:0000256" key="1">
    <source>
        <dbReference type="SAM" id="SignalP"/>
    </source>
</evidence>
<accession>A0A6A6U8X0</accession>
<sequence length="156" mass="17484">MVYHWFKLVVLYTLTFNVSAKSNPQKVKTVLIVTETVAPMTPISRPVIDTWTPKVPFYLPGWWRTDDATTFTTATRPTSTASLQACYQIRTANTHTTVADNGPLKVVHSEHSDTGTLMGPTGTLPSTAQAKSTSMGWHFPGQSNGERRIQRLWDWF</sequence>
<reference evidence="2" key="1">
    <citation type="journal article" date="2020" name="Stud. Mycol.">
        <title>101 Dothideomycetes genomes: a test case for predicting lifestyles and emergence of pathogens.</title>
        <authorList>
            <person name="Haridas S."/>
            <person name="Albert R."/>
            <person name="Binder M."/>
            <person name="Bloem J."/>
            <person name="Labutti K."/>
            <person name="Salamov A."/>
            <person name="Andreopoulos B."/>
            <person name="Baker S."/>
            <person name="Barry K."/>
            <person name="Bills G."/>
            <person name="Bluhm B."/>
            <person name="Cannon C."/>
            <person name="Castanera R."/>
            <person name="Culley D."/>
            <person name="Daum C."/>
            <person name="Ezra D."/>
            <person name="Gonzalez J."/>
            <person name="Henrissat B."/>
            <person name="Kuo A."/>
            <person name="Liang C."/>
            <person name="Lipzen A."/>
            <person name="Lutzoni F."/>
            <person name="Magnuson J."/>
            <person name="Mondo S."/>
            <person name="Nolan M."/>
            <person name="Ohm R."/>
            <person name="Pangilinan J."/>
            <person name="Park H.-J."/>
            <person name="Ramirez L."/>
            <person name="Alfaro M."/>
            <person name="Sun H."/>
            <person name="Tritt A."/>
            <person name="Yoshinaga Y."/>
            <person name="Zwiers L.-H."/>
            <person name="Turgeon B."/>
            <person name="Goodwin S."/>
            <person name="Spatafora J."/>
            <person name="Crous P."/>
            <person name="Grigoriev I."/>
        </authorList>
    </citation>
    <scope>NUCLEOTIDE SEQUENCE</scope>
    <source>
        <strain evidence="2">CBS 115976</strain>
    </source>
</reference>
<feature type="signal peptide" evidence="1">
    <location>
        <begin position="1"/>
        <end position="20"/>
    </location>
</feature>
<proteinExistence type="predicted"/>
<dbReference type="Proteomes" id="UP000799302">
    <property type="component" value="Unassembled WGS sequence"/>
</dbReference>
<dbReference type="AlphaFoldDB" id="A0A6A6U8X0"/>
<keyword evidence="3" id="KW-1185">Reference proteome</keyword>
<evidence type="ECO:0000313" key="3">
    <source>
        <dbReference type="Proteomes" id="UP000799302"/>
    </source>
</evidence>
<evidence type="ECO:0000313" key="2">
    <source>
        <dbReference type="EMBL" id="KAF2668699.1"/>
    </source>
</evidence>
<gene>
    <name evidence="2" type="ORF">BT63DRAFT_414671</name>
</gene>